<accession>A0A103E7B1</accession>
<dbReference type="EMBL" id="LOWA01000011">
    <property type="protein sequence ID" value="KVE29711.1"/>
    <property type="molecule type" value="Genomic_DNA"/>
</dbReference>
<evidence type="ECO:0000256" key="1">
    <source>
        <dbReference type="SAM" id="MobiDB-lite"/>
    </source>
</evidence>
<dbReference type="Gene3D" id="2.30.30.240">
    <property type="entry name" value="PRC-barrel domain"/>
    <property type="match status" value="2"/>
</dbReference>
<organism evidence="2 3">
    <name type="scientific">Burkholderia singularis</name>
    <dbReference type="NCBI Taxonomy" id="1503053"/>
    <lineage>
        <taxon>Bacteria</taxon>
        <taxon>Pseudomonadati</taxon>
        <taxon>Pseudomonadota</taxon>
        <taxon>Betaproteobacteria</taxon>
        <taxon>Burkholderiales</taxon>
        <taxon>Burkholderiaceae</taxon>
        <taxon>Burkholderia</taxon>
        <taxon>pseudomallei group</taxon>
    </lineage>
</organism>
<dbReference type="PROSITE" id="PS51257">
    <property type="entry name" value="PROKAR_LIPOPROTEIN"/>
    <property type="match status" value="1"/>
</dbReference>
<sequence>MSGGFPRSAPRLVRCTATAAPLFIALLALSGCALFRAPQTPAPIVEAVATPVEPASEPPATPEPASAPEPVEASAPKKPHREPPRPRKPARPAAPAPPPAPAPLIATRGIDRAQVRTLLDSEVRRDGKTVGRAVDMTADASGAPRDVIVNLQGFMGVGDRKVILPWRLFRFTPGGKEAPIALDMPSAAARPKTLPLTGSADVLAETGRMRIIDADIERPGGARIGRVVDVLIGRGGDPQAIVLEVGGLVDPNRRTIAASWSALRFAPKDKPPRAWLDMNDMQLKASPPYAGDKPIVAVSPPVASSIAPPAGASMPAAAASSVKR</sequence>
<dbReference type="SUPFAM" id="SSF50346">
    <property type="entry name" value="PRC-barrel domain"/>
    <property type="match status" value="2"/>
</dbReference>
<reference evidence="2 3" key="1">
    <citation type="submission" date="2015-11" db="EMBL/GenBank/DDBJ databases">
        <title>Expanding the genomic diversity of Burkholderia species for the development of highly accurate diagnostics.</title>
        <authorList>
            <person name="Sahl J."/>
            <person name="Keim P."/>
            <person name="Wagner D."/>
        </authorList>
    </citation>
    <scope>NUCLEOTIDE SEQUENCE [LARGE SCALE GENOMIC DNA]</scope>
    <source>
        <strain evidence="2 3">TSV85</strain>
    </source>
</reference>
<proteinExistence type="predicted"/>
<protein>
    <submittedName>
        <fullName evidence="2">Photosystem reaction center subunit H</fullName>
    </submittedName>
</protein>
<name>A0A103E7B1_9BURK</name>
<gene>
    <name evidence="2" type="ORF">WS67_00340</name>
</gene>
<feature type="compositionally biased region" description="Pro residues" evidence="1">
    <location>
        <begin position="56"/>
        <end position="67"/>
    </location>
</feature>
<dbReference type="InterPro" id="IPR011033">
    <property type="entry name" value="PRC_barrel-like_sf"/>
</dbReference>
<comment type="caution">
    <text evidence="2">The sequence shown here is derived from an EMBL/GenBank/DDBJ whole genome shotgun (WGS) entry which is preliminary data.</text>
</comment>
<evidence type="ECO:0000313" key="3">
    <source>
        <dbReference type="Proteomes" id="UP000062788"/>
    </source>
</evidence>
<dbReference type="AlphaFoldDB" id="A0A103E7B1"/>
<dbReference type="OrthoDB" id="9085961at2"/>
<feature type="region of interest" description="Disordered" evidence="1">
    <location>
        <begin position="53"/>
        <end position="107"/>
    </location>
</feature>
<dbReference type="Proteomes" id="UP000062788">
    <property type="component" value="Unassembled WGS sequence"/>
</dbReference>
<evidence type="ECO:0000313" key="2">
    <source>
        <dbReference type="EMBL" id="KVE29711.1"/>
    </source>
</evidence>
<feature type="compositionally biased region" description="Pro residues" evidence="1">
    <location>
        <begin position="92"/>
        <end position="102"/>
    </location>
</feature>
<keyword evidence="3" id="KW-1185">Reference proteome</keyword>
<dbReference type="RefSeq" id="WP_059513277.1">
    <property type="nucleotide sequence ID" value="NZ_LOWA01000011.1"/>
</dbReference>